<gene>
    <name evidence="1" type="ORF">SAMN05421760_105281</name>
</gene>
<dbReference type="OrthoDB" id="5951715at2"/>
<evidence type="ECO:0000313" key="2">
    <source>
        <dbReference type="Proteomes" id="UP000185999"/>
    </source>
</evidence>
<sequence length="195" mass="22264">MGGSGSGRRLGAGNKATTDTVNRIDIRFMRKQGFLVPGVTGSLNWLRGSRPCGSISFHSYEDELVLQYRINGIGEPYSVKQMVALTRTACHFGGDRLWFSCPSCHKRVGLLYGLHVEFKCRHCYKLSYTSQQQGYMDRVINQKHALGQRIFEDYSNGRGYIKRKGLHWATFEKLHARYQALEQVWCKSALNYINS</sequence>
<accession>A0A1N7M9F6</accession>
<keyword evidence="2" id="KW-1185">Reference proteome</keyword>
<dbReference type="STRING" id="619304.SAMN05421760_105281"/>
<dbReference type="Proteomes" id="UP000185999">
    <property type="component" value="Unassembled WGS sequence"/>
</dbReference>
<reference evidence="2" key="1">
    <citation type="submission" date="2017-01" db="EMBL/GenBank/DDBJ databases">
        <authorList>
            <person name="Varghese N."/>
            <person name="Submissions S."/>
        </authorList>
    </citation>
    <scope>NUCLEOTIDE SEQUENCE [LARGE SCALE GENOMIC DNA]</scope>
    <source>
        <strain evidence="2">DSM 22306</strain>
    </source>
</reference>
<proteinExistence type="predicted"/>
<organism evidence="1 2">
    <name type="scientific">Neptunomonas antarctica</name>
    <dbReference type="NCBI Taxonomy" id="619304"/>
    <lineage>
        <taxon>Bacteria</taxon>
        <taxon>Pseudomonadati</taxon>
        <taxon>Pseudomonadota</taxon>
        <taxon>Gammaproteobacteria</taxon>
        <taxon>Oceanospirillales</taxon>
        <taxon>Oceanospirillaceae</taxon>
        <taxon>Neptunomonas</taxon>
    </lineage>
</organism>
<evidence type="ECO:0000313" key="1">
    <source>
        <dbReference type="EMBL" id="SIS82619.1"/>
    </source>
</evidence>
<dbReference type="EMBL" id="FTOE01000005">
    <property type="protein sequence ID" value="SIS82619.1"/>
    <property type="molecule type" value="Genomic_DNA"/>
</dbReference>
<protein>
    <submittedName>
        <fullName evidence="1">Uncharacterized protein</fullName>
    </submittedName>
</protein>
<dbReference type="AlphaFoldDB" id="A0A1N7M9F6"/>
<dbReference type="RefSeq" id="WP_143773544.1">
    <property type="nucleotide sequence ID" value="NZ_FTOE01000005.1"/>
</dbReference>
<name>A0A1N7M9F6_9GAMM</name>